<gene>
    <name evidence="1" type="ORF">ADH67_12345</name>
</gene>
<comment type="caution">
    <text evidence="1">The sequence shown here is derived from an EMBL/GenBank/DDBJ whole genome shotgun (WGS) entry which is preliminary data.</text>
</comment>
<protein>
    <submittedName>
        <fullName evidence="1">Uncharacterized protein</fullName>
    </submittedName>
</protein>
<organism evidence="1 2">
    <name type="scientific">Turicimonas muris</name>
    <dbReference type="NCBI Taxonomy" id="1796652"/>
    <lineage>
        <taxon>Bacteria</taxon>
        <taxon>Pseudomonadati</taxon>
        <taxon>Pseudomonadota</taxon>
        <taxon>Betaproteobacteria</taxon>
        <taxon>Burkholderiales</taxon>
        <taxon>Sutterellaceae</taxon>
        <taxon>Turicimonas</taxon>
    </lineage>
</organism>
<reference evidence="2" key="1">
    <citation type="submission" date="2017-05" db="EMBL/GenBank/DDBJ databases">
        <title>Improved OligoMM genomes.</title>
        <authorList>
            <person name="Garzetti D."/>
        </authorList>
    </citation>
    <scope>NUCLEOTIDE SEQUENCE [LARGE SCALE GENOMIC DNA]</scope>
    <source>
        <strain evidence="2">YL45</strain>
    </source>
</reference>
<evidence type="ECO:0000313" key="2">
    <source>
        <dbReference type="Proteomes" id="UP000214610"/>
    </source>
</evidence>
<dbReference type="GeneID" id="78361315"/>
<sequence length="192" mass="21985">MAQLSKKEWLTKLIAAAKEVGNANPWALGFVAYDDLRAKMQGPLKVSGQQWYATHQNDPMGMNDPLAVPDDADLKVFVKDVFDNLVSTGGEHFWVIPTEALADVLKYLMSHPRFRGNLLDMDDEDPWDMPSINFENICATAENQFLSNQPINVVFEYKDADTGLVVHRVTLNEKDFWYFVDEQQMKIADRKW</sequence>
<keyword evidence="2" id="KW-1185">Reference proteome</keyword>
<dbReference type="Proteomes" id="UP000214610">
    <property type="component" value="Unassembled WGS sequence"/>
</dbReference>
<accession>A0A227KAB1</accession>
<dbReference type="RefSeq" id="WP_066592506.1">
    <property type="nucleotide sequence ID" value="NZ_CAJTBZ010000033.1"/>
</dbReference>
<dbReference type="AlphaFoldDB" id="A0A227KAB1"/>
<proteinExistence type="predicted"/>
<name>A0A227KAB1_9BURK</name>
<evidence type="ECO:0000313" key="1">
    <source>
        <dbReference type="EMBL" id="OXE44395.1"/>
    </source>
</evidence>
<dbReference type="EMBL" id="NHMP01000012">
    <property type="protein sequence ID" value="OXE44395.1"/>
    <property type="molecule type" value="Genomic_DNA"/>
</dbReference>